<keyword evidence="3" id="KW-0804">Transcription</keyword>
<sequence>MSLSPAPHRRRSLAETVVDDLVAKIRDGRYRPGERLPTEPAVMADLGVSRTVVREAMSRLQAAGLVETRHGIGTFVLAPVPVVTLDMGTVVTIRDVMAMLELRISLETEASALAAQRRDDAQLDAMQRAIDSFEAEITAGRDGVAADFQLHLTISQATGNRYFESVFRHLGTTTIPRTRLDTARIAPEPGPAYLFRTNREHQAIFDAIARRDAESARAAMRMHLANSRERLRRVAEASPEA</sequence>
<keyword evidence="6" id="KW-1185">Reference proteome</keyword>
<dbReference type="EMBL" id="SJFN01000001">
    <property type="protein sequence ID" value="TBW41410.1"/>
    <property type="molecule type" value="Genomic_DNA"/>
</dbReference>
<dbReference type="SMART" id="SM00895">
    <property type="entry name" value="FCD"/>
    <property type="match status" value="1"/>
</dbReference>
<dbReference type="GO" id="GO:0003677">
    <property type="term" value="F:DNA binding"/>
    <property type="evidence" value="ECO:0007669"/>
    <property type="project" value="UniProtKB-KW"/>
</dbReference>
<keyword evidence="1" id="KW-0805">Transcription regulation</keyword>
<dbReference type="InterPro" id="IPR036390">
    <property type="entry name" value="WH_DNA-bd_sf"/>
</dbReference>
<dbReference type="SUPFAM" id="SSF46785">
    <property type="entry name" value="Winged helix' DNA-binding domain"/>
    <property type="match status" value="1"/>
</dbReference>
<evidence type="ECO:0000256" key="2">
    <source>
        <dbReference type="ARBA" id="ARBA00023125"/>
    </source>
</evidence>
<evidence type="ECO:0000259" key="4">
    <source>
        <dbReference type="PROSITE" id="PS50949"/>
    </source>
</evidence>
<proteinExistence type="predicted"/>
<organism evidence="5 6">
    <name type="scientific">Siculibacillus lacustris</name>
    <dbReference type="NCBI Taxonomy" id="1549641"/>
    <lineage>
        <taxon>Bacteria</taxon>
        <taxon>Pseudomonadati</taxon>
        <taxon>Pseudomonadota</taxon>
        <taxon>Alphaproteobacteria</taxon>
        <taxon>Hyphomicrobiales</taxon>
        <taxon>Ancalomicrobiaceae</taxon>
        <taxon>Siculibacillus</taxon>
    </lineage>
</organism>
<feature type="domain" description="HTH gntR-type" evidence="4">
    <location>
        <begin position="11"/>
        <end position="79"/>
    </location>
</feature>
<dbReference type="Gene3D" id="1.10.10.10">
    <property type="entry name" value="Winged helix-like DNA-binding domain superfamily/Winged helix DNA-binding domain"/>
    <property type="match status" value="1"/>
</dbReference>
<gene>
    <name evidence="5" type="ORF">EYW49_01400</name>
</gene>
<dbReference type="InterPro" id="IPR011711">
    <property type="entry name" value="GntR_C"/>
</dbReference>
<evidence type="ECO:0000256" key="1">
    <source>
        <dbReference type="ARBA" id="ARBA00023015"/>
    </source>
</evidence>
<dbReference type="RefSeq" id="WP_131305159.1">
    <property type="nucleotide sequence ID" value="NZ_SJFN01000001.1"/>
</dbReference>
<name>A0A4Q9VYB5_9HYPH</name>
<dbReference type="SMART" id="SM00345">
    <property type="entry name" value="HTH_GNTR"/>
    <property type="match status" value="1"/>
</dbReference>
<dbReference type="GO" id="GO:0003700">
    <property type="term" value="F:DNA-binding transcription factor activity"/>
    <property type="evidence" value="ECO:0007669"/>
    <property type="project" value="InterPro"/>
</dbReference>
<reference evidence="5 6" key="1">
    <citation type="submission" date="2019-02" db="EMBL/GenBank/DDBJ databases">
        <title>Siculibacillus lacustris gen. nov., sp. nov., a new rosette-forming bacterium isolated from a freshwater crater lake (Lake St. Ana, Romania).</title>
        <authorList>
            <person name="Felfoldi T."/>
            <person name="Marton Z."/>
            <person name="Szabo A."/>
            <person name="Mentes A."/>
            <person name="Boka K."/>
            <person name="Marialigeti K."/>
            <person name="Mathe I."/>
            <person name="Koncz M."/>
            <person name="Schumann P."/>
            <person name="Toth E."/>
        </authorList>
    </citation>
    <scope>NUCLEOTIDE SEQUENCE [LARGE SCALE GENOMIC DNA]</scope>
    <source>
        <strain evidence="5 6">SA-279</strain>
    </source>
</reference>
<dbReference type="PROSITE" id="PS50949">
    <property type="entry name" value="HTH_GNTR"/>
    <property type="match status" value="1"/>
</dbReference>
<dbReference type="PANTHER" id="PTHR43537">
    <property type="entry name" value="TRANSCRIPTIONAL REGULATOR, GNTR FAMILY"/>
    <property type="match status" value="1"/>
</dbReference>
<dbReference type="PANTHER" id="PTHR43537:SF5">
    <property type="entry name" value="UXU OPERON TRANSCRIPTIONAL REGULATOR"/>
    <property type="match status" value="1"/>
</dbReference>
<dbReference type="SUPFAM" id="SSF48008">
    <property type="entry name" value="GntR ligand-binding domain-like"/>
    <property type="match status" value="1"/>
</dbReference>
<dbReference type="OrthoDB" id="7347280at2"/>
<dbReference type="InterPro" id="IPR008920">
    <property type="entry name" value="TF_FadR/GntR_C"/>
</dbReference>
<dbReference type="Pfam" id="PF07729">
    <property type="entry name" value="FCD"/>
    <property type="match status" value="1"/>
</dbReference>
<evidence type="ECO:0000256" key="3">
    <source>
        <dbReference type="ARBA" id="ARBA00023163"/>
    </source>
</evidence>
<comment type="caution">
    <text evidence="5">The sequence shown here is derived from an EMBL/GenBank/DDBJ whole genome shotgun (WGS) entry which is preliminary data.</text>
</comment>
<accession>A0A4Q9VYB5</accession>
<dbReference type="InterPro" id="IPR000524">
    <property type="entry name" value="Tscrpt_reg_HTH_GntR"/>
</dbReference>
<dbReference type="PRINTS" id="PR00035">
    <property type="entry name" value="HTHGNTR"/>
</dbReference>
<dbReference type="AlphaFoldDB" id="A0A4Q9VYB5"/>
<evidence type="ECO:0000313" key="5">
    <source>
        <dbReference type="EMBL" id="TBW41410.1"/>
    </source>
</evidence>
<dbReference type="CDD" id="cd07377">
    <property type="entry name" value="WHTH_GntR"/>
    <property type="match status" value="1"/>
</dbReference>
<dbReference type="Pfam" id="PF00392">
    <property type="entry name" value="GntR"/>
    <property type="match status" value="1"/>
</dbReference>
<dbReference type="InterPro" id="IPR036388">
    <property type="entry name" value="WH-like_DNA-bd_sf"/>
</dbReference>
<dbReference type="Proteomes" id="UP000292781">
    <property type="component" value="Unassembled WGS sequence"/>
</dbReference>
<dbReference type="Gene3D" id="1.20.120.530">
    <property type="entry name" value="GntR ligand-binding domain-like"/>
    <property type="match status" value="1"/>
</dbReference>
<keyword evidence="2" id="KW-0238">DNA-binding</keyword>
<evidence type="ECO:0000313" key="6">
    <source>
        <dbReference type="Proteomes" id="UP000292781"/>
    </source>
</evidence>
<protein>
    <submittedName>
        <fullName evidence="5">FadR family transcriptional regulator</fullName>
    </submittedName>
</protein>